<accession>A0A2H0NBW6</accession>
<organism evidence="2 3">
    <name type="scientific">Candidatus Jorgensenbacteria bacterium CG11_big_fil_rev_8_21_14_0_20_38_23</name>
    <dbReference type="NCBI Taxonomy" id="1974594"/>
    <lineage>
        <taxon>Bacteria</taxon>
        <taxon>Candidatus Joergenseniibacteriota</taxon>
    </lineage>
</organism>
<evidence type="ECO:0000313" key="2">
    <source>
        <dbReference type="EMBL" id="PIR06381.1"/>
    </source>
</evidence>
<dbReference type="EMBL" id="PCWR01000057">
    <property type="protein sequence ID" value="PIR06381.1"/>
    <property type="molecule type" value="Genomic_DNA"/>
</dbReference>
<comment type="caution">
    <text evidence="2">The sequence shown here is derived from an EMBL/GenBank/DDBJ whole genome shotgun (WGS) entry which is preliminary data.</text>
</comment>
<evidence type="ECO:0000256" key="1">
    <source>
        <dbReference type="SAM" id="Phobius"/>
    </source>
</evidence>
<keyword evidence="1" id="KW-0472">Membrane</keyword>
<keyword evidence="1" id="KW-0812">Transmembrane</keyword>
<dbReference type="Proteomes" id="UP000228867">
    <property type="component" value="Unassembled WGS sequence"/>
</dbReference>
<proteinExistence type="predicted"/>
<keyword evidence="1" id="KW-1133">Transmembrane helix</keyword>
<sequence length="64" mass="7725">MCPFQFLVSDNFSTNVFNLNNQNQKVKNRFFIFFFILSSDMDFLFFLPPDIGFLFFFFQSLNLN</sequence>
<feature type="transmembrane region" description="Helical" evidence="1">
    <location>
        <begin position="30"/>
        <end position="58"/>
    </location>
</feature>
<reference evidence="2 3" key="1">
    <citation type="submission" date="2017-09" db="EMBL/GenBank/DDBJ databases">
        <title>Depth-based differentiation of microbial function through sediment-hosted aquifers and enrichment of novel symbionts in the deep terrestrial subsurface.</title>
        <authorList>
            <person name="Probst A.J."/>
            <person name="Ladd B."/>
            <person name="Jarett J.K."/>
            <person name="Geller-Mcgrath D.E."/>
            <person name="Sieber C.M."/>
            <person name="Emerson J.B."/>
            <person name="Anantharaman K."/>
            <person name="Thomas B.C."/>
            <person name="Malmstrom R."/>
            <person name="Stieglmeier M."/>
            <person name="Klingl A."/>
            <person name="Woyke T."/>
            <person name="Ryan C.M."/>
            <person name="Banfield J.F."/>
        </authorList>
    </citation>
    <scope>NUCLEOTIDE SEQUENCE [LARGE SCALE GENOMIC DNA]</scope>
    <source>
        <strain evidence="2">CG11_big_fil_rev_8_21_14_0_20_38_23</strain>
    </source>
</reference>
<name>A0A2H0NBW6_9BACT</name>
<protein>
    <submittedName>
        <fullName evidence="2">Uncharacterized protein</fullName>
    </submittedName>
</protein>
<dbReference type="AlphaFoldDB" id="A0A2H0NBW6"/>
<evidence type="ECO:0000313" key="3">
    <source>
        <dbReference type="Proteomes" id="UP000228867"/>
    </source>
</evidence>
<gene>
    <name evidence="2" type="ORF">COV54_02775</name>
</gene>